<evidence type="ECO:0000313" key="4">
    <source>
        <dbReference type="Proteomes" id="UP000240009"/>
    </source>
</evidence>
<dbReference type="PANTHER" id="PTHR12526">
    <property type="entry name" value="GLYCOSYLTRANSFERASE"/>
    <property type="match status" value="1"/>
</dbReference>
<dbReference type="GO" id="GO:0016757">
    <property type="term" value="F:glycosyltransferase activity"/>
    <property type="evidence" value="ECO:0007669"/>
    <property type="project" value="InterPro"/>
</dbReference>
<dbReference type="InterPro" id="IPR001296">
    <property type="entry name" value="Glyco_trans_1"/>
</dbReference>
<dbReference type="Gene3D" id="3.40.50.2000">
    <property type="entry name" value="Glycogen Phosphorylase B"/>
    <property type="match status" value="2"/>
</dbReference>
<name>A0A2S8FV27_9BACT</name>
<feature type="domain" description="Glycosyltransferase subfamily 4-like N-terminal" evidence="2">
    <location>
        <begin position="14"/>
        <end position="167"/>
    </location>
</feature>
<dbReference type="EMBL" id="PUIA01000026">
    <property type="protein sequence ID" value="PQO35694.1"/>
    <property type="molecule type" value="Genomic_DNA"/>
</dbReference>
<dbReference type="RefSeq" id="WP_105352026.1">
    <property type="nucleotide sequence ID" value="NZ_PUIA01000026.1"/>
</dbReference>
<dbReference type="OrthoDB" id="9795746at2"/>
<reference evidence="3 4" key="1">
    <citation type="submission" date="2018-02" db="EMBL/GenBank/DDBJ databases">
        <title>Comparative genomes isolates from brazilian mangrove.</title>
        <authorList>
            <person name="Araujo J.E."/>
            <person name="Taketani R.G."/>
            <person name="Silva M.C.P."/>
            <person name="Loureco M.V."/>
            <person name="Andreote F.D."/>
        </authorList>
    </citation>
    <scope>NUCLEOTIDE SEQUENCE [LARGE SCALE GENOMIC DNA]</scope>
    <source>
        <strain evidence="3 4">HEX-2 MGV</strain>
    </source>
</reference>
<proteinExistence type="predicted"/>
<evidence type="ECO:0000313" key="3">
    <source>
        <dbReference type="EMBL" id="PQO35694.1"/>
    </source>
</evidence>
<comment type="caution">
    <text evidence="3">The sequence shown here is derived from an EMBL/GenBank/DDBJ whole genome shotgun (WGS) entry which is preliminary data.</text>
</comment>
<evidence type="ECO:0000259" key="2">
    <source>
        <dbReference type="Pfam" id="PF13439"/>
    </source>
</evidence>
<dbReference type="SUPFAM" id="SSF53756">
    <property type="entry name" value="UDP-Glycosyltransferase/glycogen phosphorylase"/>
    <property type="match status" value="1"/>
</dbReference>
<dbReference type="InterPro" id="IPR028098">
    <property type="entry name" value="Glyco_trans_4-like_N"/>
</dbReference>
<organism evidence="3 4">
    <name type="scientific">Blastopirellula marina</name>
    <dbReference type="NCBI Taxonomy" id="124"/>
    <lineage>
        <taxon>Bacteria</taxon>
        <taxon>Pseudomonadati</taxon>
        <taxon>Planctomycetota</taxon>
        <taxon>Planctomycetia</taxon>
        <taxon>Pirellulales</taxon>
        <taxon>Pirellulaceae</taxon>
        <taxon>Blastopirellula</taxon>
    </lineage>
</organism>
<evidence type="ECO:0000259" key="1">
    <source>
        <dbReference type="Pfam" id="PF00534"/>
    </source>
</evidence>
<dbReference type="Pfam" id="PF00534">
    <property type="entry name" value="Glycos_transf_1"/>
    <property type="match status" value="1"/>
</dbReference>
<sequence length="365" mass="41256">MQKLMLIIPTLDRSGAEKQLTMLAKGLPRDQFDVSVCCLTRGGPYSEELSAAGIPVTVIGKQLKIDPPAYWRLKKHIQDVKPDIVHTWLFAANSYGRKAAQAVGVRHVLCGERCVDPWKITHEHLIDRYLDRKTDKIVVNSSGIVDFYVKKGRDKSKFVVIPNGIDLIDGPPQISKSDLWQQLKLPPHAKMMLSVGRLWPQKRMKDLIWATEILKRIRDDAFLVIVGDGPQRERLVRYTKQVTIDDKVRIAGPRDDVADLMRHATLFMLASGYEGQSNALMEAMAIGLPVAVSDIPGNRDLVTHDENGYLVGLGQRTEYSRFANFLLEDEALRNRFSEAGRKTIQEQFSVQQMIDRHAALYQSLS</sequence>
<dbReference type="AlphaFoldDB" id="A0A2S8FV27"/>
<dbReference type="Proteomes" id="UP000240009">
    <property type="component" value="Unassembled WGS sequence"/>
</dbReference>
<accession>A0A2S8FV27</accession>
<gene>
    <name evidence="3" type="ORF">C5Y96_08545</name>
</gene>
<dbReference type="PANTHER" id="PTHR12526:SF638">
    <property type="entry name" value="SPORE COAT PROTEIN SA"/>
    <property type="match status" value="1"/>
</dbReference>
<feature type="domain" description="Glycosyl transferase family 1" evidence="1">
    <location>
        <begin position="181"/>
        <end position="342"/>
    </location>
</feature>
<protein>
    <submittedName>
        <fullName evidence="3">Glycosyl transferase family 1</fullName>
    </submittedName>
</protein>
<keyword evidence="3" id="KW-0808">Transferase</keyword>
<dbReference type="Pfam" id="PF13439">
    <property type="entry name" value="Glyco_transf_4"/>
    <property type="match status" value="1"/>
</dbReference>